<dbReference type="Proteomes" id="UP000256690">
    <property type="component" value="Unassembled WGS sequence"/>
</dbReference>
<dbReference type="STRING" id="1810919.A0A3D8RS43"/>
<dbReference type="EMBL" id="PVWQ01000007">
    <property type="protein sequence ID" value="RDW76897.1"/>
    <property type="molecule type" value="Genomic_DNA"/>
</dbReference>
<dbReference type="InterPro" id="IPR012951">
    <property type="entry name" value="BBE"/>
</dbReference>
<comment type="similarity">
    <text evidence="1">Belongs to the oxygen-dependent FAD-linked oxidoreductase family.</text>
</comment>
<evidence type="ECO:0000313" key="6">
    <source>
        <dbReference type="Proteomes" id="UP000256690"/>
    </source>
</evidence>
<feature type="chain" id="PRO_5017722614" description="FAD-binding PCMH-type domain-containing protein" evidence="3">
    <location>
        <begin position="20"/>
        <end position="607"/>
    </location>
</feature>
<dbReference type="PANTHER" id="PTHR13878">
    <property type="entry name" value="GULONOLACTONE OXIDASE"/>
    <property type="match status" value="1"/>
</dbReference>
<dbReference type="InterPro" id="IPR006094">
    <property type="entry name" value="Oxid_FAD_bind_N"/>
</dbReference>
<proteinExistence type="inferred from homology"/>
<sequence>MKFLLALIAIWVRPLAVSAQSSCRCVRVPTVPVCKSPADQEQTPASTCWSELDWAALNATVSGKLIRNTPPAASCYPGPEYNKDDCARVGLQWSNTTFQSEQPVGYCYPIDNNCPITNVTGRAKCVLGPSPVYSINATEPEELVAGIAFARENDVRLVIRNTGHDLLGKSAGYGSLQIWVRYLRKGIEYQGSFKPSRSCPLSDWTGSAFTVAGGYVWDELYQEAFARNLIVVGGGDPTVSVIGGYIQGGGHSPATHDFGLASDQVLEATVILADGSIVVASPCTNPDLFTALRGGGGGTYGVVISITIKAFPSKPVVAHSLVIVPESTADLEPMLDAIADMYASYPALSDAGFSGYGSWSLNDPMTTYGNSTAGYQHAFAALDKSLPDAKADLQPLFDRLMAYDSLNISLRWFQFPTYAAYYRAMSGVHQETGVAESALASRMFDKGALTSNHGQLRGMIETVAGSPIEATTNQVLLVGGGKVLNDPGYSGANPAWRKTYLVHIVARGWLEELGPEFAAAVKTDITYNKYNAMRTWTPSMGGYLNEADRNNPWWREDLYGADNYERLLRIKNKYDPDGIFYCPQCVGSSNWYQQMLPEEEYGPLCAR</sequence>
<dbReference type="GO" id="GO:0071949">
    <property type="term" value="F:FAD binding"/>
    <property type="evidence" value="ECO:0007669"/>
    <property type="project" value="InterPro"/>
</dbReference>
<dbReference type="PROSITE" id="PS51387">
    <property type="entry name" value="FAD_PCMH"/>
    <property type="match status" value="1"/>
</dbReference>
<feature type="signal peptide" evidence="3">
    <location>
        <begin position="1"/>
        <end position="19"/>
    </location>
</feature>
<dbReference type="PANTHER" id="PTHR13878:SF91">
    <property type="entry name" value="FAD BINDING DOMAIN PROTEIN (AFU_ORTHOLOGUE AFUA_6G12070)-RELATED"/>
    <property type="match status" value="1"/>
</dbReference>
<dbReference type="InterPro" id="IPR016169">
    <property type="entry name" value="FAD-bd_PCMH_sub2"/>
</dbReference>
<dbReference type="GO" id="GO:0016491">
    <property type="term" value="F:oxidoreductase activity"/>
    <property type="evidence" value="ECO:0007669"/>
    <property type="project" value="UniProtKB-KW"/>
</dbReference>
<name>A0A3D8RS43_9EURO</name>
<dbReference type="InterPro" id="IPR050432">
    <property type="entry name" value="FAD-linked_Oxidoreductases_BP"/>
</dbReference>
<evidence type="ECO:0000259" key="4">
    <source>
        <dbReference type="PROSITE" id="PS51387"/>
    </source>
</evidence>
<protein>
    <recommendedName>
        <fullName evidence="4">FAD-binding PCMH-type domain-containing protein</fullName>
    </recommendedName>
</protein>
<keyword evidence="2" id="KW-0560">Oxidoreductase</keyword>
<dbReference type="RefSeq" id="XP_026603209.1">
    <property type="nucleotide sequence ID" value="XM_026748905.1"/>
</dbReference>
<reference evidence="5 6" key="1">
    <citation type="journal article" date="2018" name="IMA Fungus">
        <title>IMA Genome-F 9: Draft genome sequence of Annulohypoxylon stygium, Aspergillus mulundensis, Berkeleyomyces basicola (syn. Thielaviopsis basicola), Ceratocystis smalleyi, two Cercospora beticola strains, Coleophoma cylindrospora, Fusarium fracticaudum, Phialophora cf. hyalina, and Morchella septimelata.</title>
        <authorList>
            <person name="Wingfield B.D."/>
            <person name="Bills G.F."/>
            <person name="Dong Y."/>
            <person name="Huang W."/>
            <person name="Nel W.J."/>
            <person name="Swalarsk-Parry B.S."/>
            <person name="Vaghefi N."/>
            <person name="Wilken P.M."/>
            <person name="An Z."/>
            <person name="de Beer Z.W."/>
            <person name="De Vos L."/>
            <person name="Chen L."/>
            <person name="Duong T.A."/>
            <person name="Gao Y."/>
            <person name="Hammerbacher A."/>
            <person name="Kikkert J.R."/>
            <person name="Li Y."/>
            <person name="Li H."/>
            <person name="Li K."/>
            <person name="Li Q."/>
            <person name="Liu X."/>
            <person name="Ma X."/>
            <person name="Naidoo K."/>
            <person name="Pethybridge S.J."/>
            <person name="Sun J."/>
            <person name="Steenkamp E.T."/>
            <person name="van der Nest M.A."/>
            <person name="van Wyk S."/>
            <person name="Wingfield M.J."/>
            <person name="Xiong C."/>
            <person name="Yue Q."/>
            <person name="Zhang X."/>
        </authorList>
    </citation>
    <scope>NUCLEOTIDE SEQUENCE [LARGE SCALE GENOMIC DNA]</scope>
    <source>
        <strain evidence="5 6">DSM 5745</strain>
    </source>
</reference>
<organism evidence="5 6">
    <name type="scientific">Aspergillus mulundensis</name>
    <dbReference type="NCBI Taxonomy" id="1810919"/>
    <lineage>
        <taxon>Eukaryota</taxon>
        <taxon>Fungi</taxon>
        <taxon>Dikarya</taxon>
        <taxon>Ascomycota</taxon>
        <taxon>Pezizomycotina</taxon>
        <taxon>Eurotiomycetes</taxon>
        <taxon>Eurotiomycetidae</taxon>
        <taxon>Eurotiales</taxon>
        <taxon>Aspergillaceae</taxon>
        <taxon>Aspergillus</taxon>
        <taxon>Aspergillus subgen. Nidulantes</taxon>
    </lineage>
</organism>
<evidence type="ECO:0000313" key="5">
    <source>
        <dbReference type="EMBL" id="RDW76897.1"/>
    </source>
</evidence>
<dbReference type="InterPro" id="IPR016166">
    <property type="entry name" value="FAD-bd_PCMH"/>
</dbReference>
<feature type="domain" description="FAD-binding PCMH-type" evidence="4">
    <location>
        <begin position="127"/>
        <end position="313"/>
    </location>
</feature>
<dbReference type="Pfam" id="PF08031">
    <property type="entry name" value="BBE"/>
    <property type="match status" value="1"/>
</dbReference>
<evidence type="ECO:0000256" key="1">
    <source>
        <dbReference type="ARBA" id="ARBA00005466"/>
    </source>
</evidence>
<keyword evidence="6" id="KW-1185">Reference proteome</keyword>
<keyword evidence="3" id="KW-0732">Signal</keyword>
<comment type="caution">
    <text evidence="5">The sequence shown here is derived from an EMBL/GenBank/DDBJ whole genome shotgun (WGS) entry which is preliminary data.</text>
</comment>
<dbReference type="Gene3D" id="3.30.465.10">
    <property type="match status" value="2"/>
</dbReference>
<gene>
    <name evidence="5" type="ORF">DSM5745_06889</name>
</gene>
<dbReference type="Pfam" id="PF01565">
    <property type="entry name" value="FAD_binding_4"/>
    <property type="match status" value="1"/>
</dbReference>
<dbReference type="GeneID" id="38117259"/>
<dbReference type="InterPro" id="IPR036318">
    <property type="entry name" value="FAD-bd_PCMH-like_sf"/>
</dbReference>
<dbReference type="SUPFAM" id="SSF56176">
    <property type="entry name" value="FAD-binding/transporter-associated domain-like"/>
    <property type="match status" value="1"/>
</dbReference>
<evidence type="ECO:0000256" key="2">
    <source>
        <dbReference type="ARBA" id="ARBA00023002"/>
    </source>
</evidence>
<evidence type="ECO:0000256" key="3">
    <source>
        <dbReference type="SAM" id="SignalP"/>
    </source>
</evidence>
<dbReference type="AlphaFoldDB" id="A0A3D8RS43"/>
<accession>A0A3D8RS43</accession>
<dbReference type="OrthoDB" id="9983560at2759"/>